<evidence type="ECO:0000313" key="5">
    <source>
        <dbReference type="EMBL" id="CDX13813.1"/>
    </source>
</evidence>
<evidence type="ECO:0000259" key="4">
    <source>
        <dbReference type="PROSITE" id="PS50932"/>
    </source>
</evidence>
<dbReference type="PROSITE" id="PS00356">
    <property type="entry name" value="HTH_LACI_1"/>
    <property type="match status" value="1"/>
</dbReference>
<dbReference type="CDD" id="cd01392">
    <property type="entry name" value="HTH_LacI"/>
    <property type="match status" value="1"/>
</dbReference>
<dbReference type="Pfam" id="PF00356">
    <property type="entry name" value="LacI"/>
    <property type="match status" value="1"/>
</dbReference>
<dbReference type="InterPro" id="IPR046335">
    <property type="entry name" value="LacI/GalR-like_sensor"/>
</dbReference>
<protein>
    <submittedName>
        <fullName evidence="6">Transcriptional regulator, LacI family</fullName>
    </submittedName>
</protein>
<dbReference type="EMBL" id="CCNE01000005">
    <property type="protein sequence ID" value="CDX51204.1"/>
    <property type="molecule type" value="Genomic_DNA"/>
</dbReference>
<dbReference type="GO" id="GO:0003700">
    <property type="term" value="F:DNA-binding transcription factor activity"/>
    <property type="evidence" value="ECO:0007669"/>
    <property type="project" value="TreeGrafter"/>
</dbReference>
<dbReference type="EMBL" id="CCMZ01000007">
    <property type="protein sequence ID" value="CDX13813.1"/>
    <property type="molecule type" value="Genomic_DNA"/>
</dbReference>
<dbReference type="InterPro" id="IPR010982">
    <property type="entry name" value="Lambda_DNA-bd_dom_sf"/>
</dbReference>
<accession>A0A090EX96</accession>
<keyword evidence="9" id="KW-1185">Reference proteome</keyword>
<evidence type="ECO:0000313" key="7">
    <source>
        <dbReference type="EMBL" id="CDX51204.1"/>
    </source>
</evidence>
<dbReference type="PROSITE" id="PS50932">
    <property type="entry name" value="HTH_LACI_2"/>
    <property type="match status" value="1"/>
</dbReference>
<sequence>MPRRSSEDSSKRNGSARMRDVAVRAGVSTMTVSRVLNEPGKVSEEMRERVLKAVREIGYLPNHLAGSLSSNRSTTIGLIVPSIDNSIYTQTVKGLSEVLKRSGFQLMIAESGYDPNEEEELITVFLSHRVGGLVLHSTEHTPQAIEKIRKSGIPVVENGNIPKEPLDMVVSYSNRDASYAMTMHLGRLGYRKIAFASLYSVHNDRSQDRLKGYLAALKQLGHEPDPRMVLETGRGLAAGAEVVARVMQSVPEVDALFCAGEVLAAGALFECQRRNWSVPGRIALASFDDVDLLRHVSPSITTLRLPRYDIGERTARILLSRIIDGADHLRGSVVDLKFEVIQREST</sequence>
<feature type="domain" description="HTH lacI-type" evidence="4">
    <location>
        <begin position="16"/>
        <end position="70"/>
    </location>
</feature>
<evidence type="ECO:0000256" key="2">
    <source>
        <dbReference type="ARBA" id="ARBA00023125"/>
    </source>
</evidence>
<dbReference type="InterPro" id="IPR000843">
    <property type="entry name" value="HTH_LacI"/>
</dbReference>
<keyword evidence="1" id="KW-0805">Transcription regulation</keyword>
<dbReference type="Proteomes" id="UP000045285">
    <property type="component" value="Unassembled WGS sequence"/>
</dbReference>
<evidence type="ECO:0000313" key="8">
    <source>
        <dbReference type="EMBL" id="CDX60620.1"/>
    </source>
</evidence>
<dbReference type="SUPFAM" id="SSF53822">
    <property type="entry name" value="Periplasmic binding protein-like I"/>
    <property type="match status" value="1"/>
</dbReference>
<dbReference type="Proteomes" id="UP000046122">
    <property type="component" value="Unassembled WGS sequence"/>
</dbReference>
<dbReference type="EMBL" id="CCNB01000012">
    <property type="protein sequence ID" value="CDX36224.1"/>
    <property type="molecule type" value="Genomic_DNA"/>
</dbReference>
<dbReference type="Gene3D" id="1.10.260.40">
    <property type="entry name" value="lambda repressor-like DNA-binding domains"/>
    <property type="match status" value="1"/>
</dbReference>
<evidence type="ECO:0000256" key="3">
    <source>
        <dbReference type="ARBA" id="ARBA00023163"/>
    </source>
</evidence>
<dbReference type="GeneID" id="31890635"/>
<dbReference type="GO" id="GO:0000976">
    <property type="term" value="F:transcription cis-regulatory region binding"/>
    <property type="evidence" value="ECO:0007669"/>
    <property type="project" value="TreeGrafter"/>
</dbReference>
<dbReference type="AlphaFoldDB" id="A0A090EX96"/>
<evidence type="ECO:0000313" key="11">
    <source>
        <dbReference type="Proteomes" id="UP000046373"/>
    </source>
</evidence>
<proteinExistence type="predicted"/>
<dbReference type="SMART" id="SM00354">
    <property type="entry name" value="HTH_LACI"/>
    <property type="match status" value="1"/>
</dbReference>
<dbReference type="Proteomes" id="UP000182888">
    <property type="component" value="Unassembled WGS sequence"/>
</dbReference>
<organism evidence="6 11">
    <name type="scientific">Mesorhizobium plurifarium</name>
    <dbReference type="NCBI Taxonomy" id="69974"/>
    <lineage>
        <taxon>Bacteria</taxon>
        <taxon>Pseudomonadati</taxon>
        <taxon>Pseudomonadota</taxon>
        <taxon>Alphaproteobacteria</taxon>
        <taxon>Hyphomicrobiales</taxon>
        <taxon>Phyllobacteriaceae</taxon>
        <taxon>Mesorhizobium</taxon>
    </lineage>
</organism>
<dbReference type="PANTHER" id="PTHR30146">
    <property type="entry name" value="LACI-RELATED TRANSCRIPTIONAL REPRESSOR"/>
    <property type="match status" value="1"/>
</dbReference>
<evidence type="ECO:0000256" key="1">
    <source>
        <dbReference type="ARBA" id="ARBA00023015"/>
    </source>
</evidence>
<dbReference type="PANTHER" id="PTHR30146:SF33">
    <property type="entry name" value="TRANSCRIPTIONAL REGULATOR"/>
    <property type="match status" value="1"/>
</dbReference>
<dbReference type="Proteomes" id="UP000046373">
    <property type="component" value="Unassembled WGS sequence"/>
</dbReference>
<dbReference type="Gene3D" id="3.40.50.2300">
    <property type="match status" value="2"/>
</dbReference>
<reference evidence="9" key="4">
    <citation type="submission" date="2014-08" db="EMBL/GenBank/DDBJ databases">
        <authorList>
            <person name="Moulin L."/>
        </authorList>
    </citation>
    <scope>NUCLEOTIDE SEQUENCE [LARGE SCALE GENOMIC DNA]</scope>
</reference>
<gene>
    <name evidence="8" type="ORF">MPL1032_30360</name>
    <name evidence="5" type="ORF">MPL3356_150077</name>
    <name evidence="7" type="ORF">MPL3365_130338</name>
    <name evidence="6" type="ORF">MPLDJ20_20478</name>
</gene>
<dbReference type="CDD" id="cd01575">
    <property type="entry name" value="PBP1_GntR"/>
    <property type="match status" value="1"/>
</dbReference>
<reference evidence="8" key="1">
    <citation type="submission" date="2014-08" db="EMBL/GenBank/DDBJ databases">
        <title>DNA barcoding of Bradysia (Diptera: Sciaridae) for detection of the immature stages on agricultural crops.</title>
        <authorList>
            <person name="Shin S."/>
            <person name="Jung S."/>
            <person name="Heller K."/>
            <person name="Menzel F."/>
            <person name="Hong T.-K."/>
            <person name="Lee H."/>
            <person name="Lee S."/>
        </authorList>
    </citation>
    <scope>NUCLEOTIDE SEQUENCE</scope>
</reference>
<reference evidence="10 11" key="3">
    <citation type="submission" date="2014-08" db="EMBL/GenBank/DDBJ databases">
        <authorList>
            <person name="Moulin Lionel"/>
        </authorList>
    </citation>
    <scope>NUCLEOTIDE SEQUENCE [LARGE SCALE GENOMIC DNA]</scope>
</reference>
<keyword evidence="2" id="KW-0238">DNA-binding</keyword>
<keyword evidence="3" id="KW-0804">Transcription</keyword>
<dbReference type="STRING" id="69974.MPLDJ20_20478"/>
<evidence type="ECO:0000313" key="6">
    <source>
        <dbReference type="EMBL" id="CDX36224.1"/>
    </source>
</evidence>
<evidence type="ECO:0000313" key="9">
    <source>
        <dbReference type="Proteomes" id="UP000045285"/>
    </source>
</evidence>
<dbReference type="EMBL" id="CCND01000023">
    <property type="protein sequence ID" value="CDX60620.1"/>
    <property type="molecule type" value="Genomic_DNA"/>
</dbReference>
<dbReference type="Pfam" id="PF13377">
    <property type="entry name" value="Peripla_BP_3"/>
    <property type="match status" value="1"/>
</dbReference>
<dbReference type="SUPFAM" id="SSF47413">
    <property type="entry name" value="lambda repressor-like DNA-binding domains"/>
    <property type="match status" value="1"/>
</dbReference>
<evidence type="ECO:0000313" key="12">
    <source>
        <dbReference type="Proteomes" id="UP000182888"/>
    </source>
</evidence>
<evidence type="ECO:0000313" key="10">
    <source>
        <dbReference type="Proteomes" id="UP000046122"/>
    </source>
</evidence>
<name>A0A090EX96_MESPL</name>
<reference evidence="12" key="2">
    <citation type="submission" date="2014-08" db="EMBL/GenBank/DDBJ databases">
        <authorList>
            <person name="Edwards T."/>
        </authorList>
    </citation>
    <scope>NUCLEOTIDE SEQUENCE [LARGE SCALE GENOMIC DNA]</scope>
</reference>
<dbReference type="InterPro" id="IPR028082">
    <property type="entry name" value="Peripla_BP_I"/>
</dbReference>